<dbReference type="AlphaFoldDB" id="A0A061S6Q0"/>
<feature type="region of interest" description="Disordered" evidence="1">
    <location>
        <begin position="1"/>
        <end position="24"/>
    </location>
</feature>
<dbReference type="EMBL" id="GBEZ01004361">
    <property type="protein sequence ID" value="JAC80852.1"/>
    <property type="molecule type" value="Transcribed_RNA"/>
</dbReference>
<gene>
    <name evidence="2" type="ORF">TSPGSL018_9286</name>
</gene>
<feature type="compositionally biased region" description="Polar residues" evidence="1">
    <location>
        <begin position="14"/>
        <end position="24"/>
    </location>
</feature>
<organism evidence="2">
    <name type="scientific">Tetraselmis sp. GSL018</name>
    <dbReference type="NCBI Taxonomy" id="582737"/>
    <lineage>
        <taxon>Eukaryota</taxon>
        <taxon>Viridiplantae</taxon>
        <taxon>Chlorophyta</taxon>
        <taxon>core chlorophytes</taxon>
        <taxon>Chlorodendrophyceae</taxon>
        <taxon>Chlorodendrales</taxon>
        <taxon>Chlorodendraceae</taxon>
        <taxon>Tetraselmis</taxon>
    </lineage>
</organism>
<name>A0A061S6Q0_9CHLO</name>
<proteinExistence type="predicted"/>
<sequence length="48" mass="4727">ALSDSLAAGHLSPGPSSVQAGSPTLSIATTSHLIPHSPVGVNLVTPQR</sequence>
<accession>A0A061S6Q0</accession>
<evidence type="ECO:0000313" key="2">
    <source>
        <dbReference type="EMBL" id="JAC80852.1"/>
    </source>
</evidence>
<protein>
    <submittedName>
        <fullName evidence="2">Uncharacterized protein</fullName>
    </submittedName>
</protein>
<feature type="non-terminal residue" evidence="2">
    <location>
        <position position="1"/>
    </location>
</feature>
<evidence type="ECO:0000256" key="1">
    <source>
        <dbReference type="SAM" id="MobiDB-lite"/>
    </source>
</evidence>
<reference evidence="2" key="1">
    <citation type="submission" date="2014-05" db="EMBL/GenBank/DDBJ databases">
        <title>The transcriptome of the halophilic microalga Tetraselmis sp. GSL018 isolated from the Great Salt Lake, Utah.</title>
        <authorList>
            <person name="Jinkerson R.E."/>
            <person name="D'Adamo S."/>
            <person name="Posewitz M.C."/>
        </authorList>
    </citation>
    <scope>NUCLEOTIDE SEQUENCE</scope>
    <source>
        <strain evidence="2">GSL018</strain>
    </source>
</reference>